<reference evidence="1 2" key="1">
    <citation type="submission" date="2021-03" db="EMBL/GenBank/DDBJ databases">
        <title>Five novel Rahnella species.</title>
        <authorList>
            <person name="Brady C."/>
            <person name="Asselin J."/>
            <person name="Beer S."/>
            <person name="Bruberg M.B."/>
            <person name="Crampton B."/>
            <person name="Venter S."/>
            <person name="Arnold D."/>
            <person name="Denman S."/>
        </authorList>
    </citation>
    <scope>NUCLEOTIDE SEQUENCE [LARGE SCALE GENOMIC DNA]</scope>
    <source>
        <strain evidence="1 2">FRB 231</strain>
    </source>
</reference>
<keyword evidence="2" id="KW-1185">Reference proteome</keyword>
<comment type="caution">
    <text evidence="1">The sequence shown here is derived from an EMBL/GenBank/DDBJ whole genome shotgun (WGS) entry which is preliminary data.</text>
</comment>
<organism evidence="1 2">
    <name type="scientific">Rahnella ecdela</name>
    <dbReference type="NCBI Taxonomy" id="2816250"/>
    <lineage>
        <taxon>Bacteria</taxon>
        <taxon>Pseudomonadati</taxon>
        <taxon>Pseudomonadota</taxon>
        <taxon>Gammaproteobacteria</taxon>
        <taxon>Enterobacterales</taxon>
        <taxon>Yersiniaceae</taxon>
        <taxon>Rahnella</taxon>
    </lineage>
</organism>
<gene>
    <name evidence="1" type="ORF">J1784_12440</name>
</gene>
<evidence type="ECO:0000313" key="2">
    <source>
        <dbReference type="Proteomes" id="UP000739284"/>
    </source>
</evidence>
<evidence type="ECO:0000313" key="1">
    <source>
        <dbReference type="EMBL" id="MBU9845818.1"/>
    </source>
</evidence>
<protein>
    <submittedName>
        <fullName evidence="1">Uncharacterized protein</fullName>
    </submittedName>
</protein>
<dbReference type="RefSeq" id="WP_217149484.1">
    <property type="nucleotide sequence ID" value="NZ_JAFMOY010000125.1"/>
</dbReference>
<sequence length="103" mass="11838">MMAETGLDFSITLPIFYRCPPGSSVISRVIVQKSCRAGYWFSGGHISNVLTILIPEILPSSQLFCMRVAHCNYYGCTFHRPFTDKDIRQKWRLMTWGFVKNAK</sequence>
<name>A0ABS6LGD1_9GAMM</name>
<proteinExistence type="predicted"/>
<accession>A0ABS6LGD1</accession>
<dbReference type="EMBL" id="JAFMOY010000125">
    <property type="protein sequence ID" value="MBU9845818.1"/>
    <property type="molecule type" value="Genomic_DNA"/>
</dbReference>
<dbReference type="Proteomes" id="UP000739284">
    <property type="component" value="Unassembled WGS sequence"/>
</dbReference>